<reference evidence="1" key="1">
    <citation type="submission" date="2020-03" db="EMBL/GenBank/DDBJ databases">
        <title>The deep terrestrial virosphere.</title>
        <authorList>
            <person name="Holmfeldt K."/>
            <person name="Nilsson E."/>
            <person name="Simone D."/>
            <person name="Lopez-Fernandez M."/>
            <person name="Wu X."/>
            <person name="de Brujin I."/>
            <person name="Lundin D."/>
            <person name="Andersson A."/>
            <person name="Bertilsson S."/>
            <person name="Dopson M."/>
        </authorList>
    </citation>
    <scope>NUCLEOTIDE SEQUENCE</scope>
    <source>
        <strain evidence="1">TM448B01452</strain>
    </source>
</reference>
<proteinExistence type="predicted"/>
<accession>A0A6M3XLV4</accession>
<name>A0A6M3XLV4_9ZZZZ</name>
<dbReference type="EMBL" id="MT144761">
    <property type="protein sequence ID" value="QJH98964.1"/>
    <property type="molecule type" value="Genomic_DNA"/>
</dbReference>
<evidence type="ECO:0000313" key="1">
    <source>
        <dbReference type="EMBL" id="QJH98964.1"/>
    </source>
</evidence>
<protein>
    <submittedName>
        <fullName evidence="1">Uncharacterized protein</fullName>
    </submittedName>
</protein>
<dbReference type="AlphaFoldDB" id="A0A6M3XLV4"/>
<organism evidence="1">
    <name type="scientific">viral metagenome</name>
    <dbReference type="NCBI Taxonomy" id="1070528"/>
    <lineage>
        <taxon>unclassified sequences</taxon>
        <taxon>metagenomes</taxon>
        <taxon>organismal metagenomes</taxon>
    </lineage>
</organism>
<gene>
    <name evidence="1" type="ORF">TM448B01452_0001</name>
</gene>
<sequence length="50" mass="5330">MEMQEVGVPVSARVRANHTVAWEQTHLAEAENLEPGGPVAEVIGAHGVRV</sequence>